<evidence type="ECO:0000256" key="1">
    <source>
        <dbReference type="SAM" id="Phobius"/>
    </source>
</evidence>
<dbReference type="RefSeq" id="WP_302909141.1">
    <property type="nucleotide sequence ID" value="NZ_JAUMIS010000001.1"/>
</dbReference>
<gene>
    <name evidence="2" type="ORF">QVZ43_05335</name>
</gene>
<reference evidence="2" key="1">
    <citation type="submission" date="2023-07" db="EMBL/GenBank/DDBJ databases">
        <title>Marinobacter sp. chi1 genome sequencing and assembly.</title>
        <authorList>
            <person name="Park S."/>
        </authorList>
    </citation>
    <scope>NUCLEOTIDE SEQUENCE</scope>
    <source>
        <strain evidence="2">Chi1</strain>
    </source>
</reference>
<dbReference type="Proteomes" id="UP001168640">
    <property type="component" value="Unassembled WGS sequence"/>
</dbReference>
<dbReference type="EMBL" id="JAUMIS010000001">
    <property type="protein sequence ID" value="MDO3721135.1"/>
    <property type="molecule type" value="Genomic_DNA"/>
</dbReference>
<keyword evidence="3" id="KW-1185">Reference proteome</keyword>
<keyword evidence="2" id="KW-0378">Hydrolase</keyword>
<keyword evidence="1" id="KW-1133">Transmembrane helix</keyword>
<feature type="transmembrane region" description="Helical" evidence="1">
    <location>
        <begin position="122"/>
        <end position="145"/>
    </location>
</feature>
<protein>
    <submittedName>
        <fullName evidence="2">Metal-dependent hydrolase</fullName>
    </submittedName>
</protein>
<proteinExistence type="predicted"/>
<dbReference type="InterPro" id="IPR007404">
    <property type="entry name" value="YdjM-like"/>
</dbReference>
<dbReference type="PANTHER" id="PTHR40031">
    <property type="entry name" value="HYPOTHETICAL MEMBRANE SPANNING PROTEIN"/>
    <property type="match status" value="1"/>
</dbReference>
<evidence type="ECO:0000313" key="3">
    <source>
        <dbReference type="Proteomes" id="UP001168640"/>
    </source>
</evidence>
<accession>A0ABT8VYS4</accession>
<feature type="transmembrane region" description="Helical" evidence="1">
    <location>
        <begin position="152"/>
        <end position="169"/>
    </location>
</feature>
<dbReference type="InterPro" id="IPR053170">
    <property type="entry name" value="Transcription_regulator"/>
</dbReference>
<dbReference type="Pfam" id="PF04307">
    <property type="entry name" value="YdjM"/>
    <property type="match status" value="1"/>
</dbReference>
<organism evidence="2 3">
    <name type="scientific">Marinobacter suaedae</name>
    <dbReference type="NCBI Taxonomy" id="3057675"/>
    <lineage>
        <taxon>Bacteria</taxon>
        <taxon>Pseudomonadati</taxon>
        <taxon>Pseudomonadota</taxon>
        <taxon>Gammaproteobacteria</taxon>
        <taxon>Pseudomonadales</taxon>
        <taxon>Marinobacteraceae</taxon>
        <taxon>Marinobacter</taxon>
    </lineage>
</organism>
<keyword evidence="1" id="KW-0812">Transmembrane</keyword>
<dbReference type="GO" id="GO:0016787">
    <property type="term" value="F:hydrolase activity"/>
    <property type="evidence" value="ECO:0007669"/>
    <property type="project" value="UniProtKB-KW"/>
</dbReference>
<feature type="transmembrane region" description="Helical" evidence="1">
    <location>
        <begin position="84"/>
        <end position="102"/>
    </location>
</feature>
<sequence length="343" mass="37273">MDSVTQIALGASIAGAVAGPRLGRSALAIGAALGTLPDMDVLIDYGSAVANFTQHRGFSHSLFVLAPLAIILAWALWRWKPQLSLGRWLTLTGLVLLTHPLLDSFTTYGTQIFWPFGPPVAISSIFIIDPAYTLPLLAGCLFFLIRPPARTAVTMGLLLSTLYLGWTVAAKQIVTERVTPALADAGLEQPSLLVQPMPFNTILWRATAITDTEQVEIVTGFLDGDRPLNLEYFARDPALAESVAELPETRRLEWFTNGFLSYQRRDQQVTATDIRLGLPGAHPFTFILAEGRGEQLAPVISTRTPRPSVKPEMLSLLWSRLTGEAPTLCLASLSIPAPEQTCS</sequence>
<comment type="caution">
    <text evidence="2">The sequence shown here is derived from an EMBL/GenBank/DDBJ whole genome shotgun (WGS) entry which is preliminary data.</text>
</comment>
<dbReference type="PANTHER" id="PTHR40031:SF1">
    <property type="entry name" value="MEMBRANE-BOUND METAL-DEPENDENT HYDROLASE"/>
    <property type="match status" value="1"/>
</dbReference>
<name>A0ABT8VYS4_9GAMM</name>
<keyword evidence="1" id="KW-0472">Membrane</keyword>
<feature type="transmembrane region" description="Helical" evidence="1">
    <location>
        <begin position="58"/>
        <end position="77"/>
    </location>
</feature>
<evidence type="ECO:0000313" key="2">
    <source>
        <dbReference type="EMBL" id="MDO3721135.1"/>
    </source>
</evidence>